<evidence type="ECO:0008006" key="3">
    <source>
        <dbReference type="Google" id="ProtNLM"/>
    </source>
</evidence>
<dbReference type="HOGENOM" id="CLU_072733_0_0_2"/>
<name>I7J7D8_METBM</name>
<dbReference type="PATRIC" id="fig|1201294.9.peg.424"/>
<dbReference type="AlphaFoldDB" id="I7J7D8"/>
<accession>I7J7D8</accession>
<proteinExistence type="predicted"/>
<dbReference type="KEGG" id="mbg:BN140_0395"/>
<dbReference type="STRING" id="1201294.BN140_0395"/>
<gene>
    <name evidence="1" type="ordered locus">BN140_0395</name>
</gene>
<dbReference type="EMBL" id="HE964772">
    <property type="protein sequence ID" value="CCJ35318.1"/>
    <property type="molecule type" value="Genomic_DNA"/>
</dbReference>
<keyword evidence="2" id="KW-1185">Reference proteome</keyword>
<reference evidence="2" key="1">
    <citation type="journal article" date="2012" name="J. Bacteriol.">
        <title>Complete genome sequence of the hydrogenotrophic, methanogenic archaeon Methanoculleus bourgensis strain MS2T, isolated from a sewage sludge digester.</title>
        <authorList>
            <person name="Maus I."/>
            <person name="Wibberg D."/>
            <person name="Stantscheff R."/>
            <person name="Eikmeyer F.G."/>
            <person name="Seffner A."/>
            <person name="Boelter J."/>
            <person name="Szczepanowski R."/>
            <person name="Blom J."/>
            <person name="Jaenicke S."/>
            <person name="Konig H."/>
            <person name="Puhler A."/>
            <person name="Schluter A."/>
        </authorList>
    </citation>
    <scope>NUCLEOTIDE SEQUENCE [LARGE SCALE GENOMIC DNA]</scope>
    <source>
        <strain evidence="2">ATCC 43281 / DSM 3045 / OCM 15 / MS2</strain>
    </source>
</reference>
<evidence type="ECO:0000313" key="1">
    <source>
        <dbReference type="EMBL" id="CCJ35318.1"/>
    </source>
</evidence>
<protein>
    <recommendedName>
        <fullName evidence="3">DNA polymerase subunit beta</fullName>
    </recommendedName>
</protein>
<sequence length="321" mass="36212">MGSGGSIPQDTTMKPVRLRDFIEDRDGCIYAVSNYDNSDRIGCILRYVPEPAGERTDLSGRRYRKYDFAESFAWIREHKPEYLDTVHRVPYSDVVRVYKPEEEIGHVAARSVRVRRLLSHFPLPAGSFGCTGSLLCGLENAASDIDMVIYGDAWFTAQRQLRHLVAAGVIPAMSEGMWRKVYEKRVPEISFDAFVLHEQRKWNRGEFEETYFDLLYTRDYGNLDAVPPGKGEVLGRATIETTVTDASLSFDSPSVYAVDHPEISRVLSFTHTYSGQALAGEIIEARGVVERHGDERWLIVGTTREAKGEYIISKTLLESSG</sequence>
<dbReference type="Proteomes" id="UP000009007">
    <property type="component" value="Chromosome I"/>
</dbReference>
<organism evidence="1 2">
    <name type="scientific">Methanoculleus bourgensis (strain ATCC 43281 / DSM 3045 / OCM 15 / MS2)</name>
    <name type="common">Methanogenium bourgense</name>
    <dbReference type="NCBI Taxonomy" id="1201294"/>
    <lineage>
        <taxon>Archaea</taxon>
        <taxon>Methanobacteriati</taxon>
        <taxon>Methanobacteriota</taxon>
        <taxon>Stenosarchaea group</taxon>
        <taxon>Methanomicrobia</taxon>
        <taxon>Methanomicrobiales</taxon>
        <taxon>Methanomicrobiaceae</taxon>
        <taxon>Methanoculleus</taxon>
    </lineage>
</organism>
<evidence type="ECO:0000313" key="2">
    <source>
        <dbReference type="Proteomes" id="UP000009007"/>
    </source>
</evidence>